<protein>
    <submittedName>
        <fullName evidence="1">Uncharacterized protein</fullName>
    </submittedName>
</protein>
<gene>
    <name evidence="1" type="ORF">FHS94_001011</name>
</gene>
<reference evidence="1 2" key="1">
    <citation type="submission" date="2020-08" db="EMBL/GenBank/DDBJ databases">
        <title>Genomic Encyclopedia of Type Strains, Phase IV (KMG-IV): sequencing the most valuable type-strain genomes for metagenomic binning, comparative biology and taxonomic classification.</title>
        <authorList>
            <person name="Goeker M."/>
        </authorList>
    </citation>
    <scope>NUCLEOTIDE SEQUENCE [LARGE SCALE GENOMIC DNA]</scope>
    <source>
        <strain evidence="1 2">DSM 100044</strain>
    </source>
</reference>
<proteinExistence type="predicted"/>
<comment type="caution">
    <text evidence="1">The sequence shown here is derived from an EMBL/GenBank/DDBJ whole genome shotgun (WGS) entry which is preliminary data.</text>
</comment>
<dbReference type="RefSeq" id="WP_184055235.1">
    <property type="nucleotide sequence ID" value="NZ_JACIJK010000002.1"/>
</dbReference>
<sequence length="126" mass="13622">MTATRPAISYVENGRPWFVMTCQGTQTSIQVRGFDAAQQWPQPTLTVAFGAVQHSAKPDLQMVGDQTAFSFAYPISTNMLKAFRDGAPIKASYHGETRLFPAASPAVRGQFASRCAALVPPGMRQG</sequence>
<keyword evidence="2" id="KW-1185">Reference proteome</keyword>
<dbReference type="AlphaFoldDB" id="A0A7W9EV71"/>
<evidence type="ECO:0000313" key="1">
    <source>
        <dbReference type="EMBL" id="MBB5714188.1"/>
    </source>
</evidence>
<evidence type="ECO:0000313" key="2">
    <source>
        <dbReference type="Proteomes" id="UP000546200"/>
    </source>
</evidence>
<accession>A0A7W9EV71</accession>
<organism evidence="1 2">
    <name type="scientific">Sphingomonas aerophila</name>
    <dbReference type="NCBI Taxonomy" id="1344948"/>
    <lineage>
        <taxon>Bacteria</taxon>
        <taxon>Pseudomonadati</taxon>
        <taxon>Pseudomonadota</taxon>
        <taxon>Alphaproteobacteria</taxon>
        <taxon>Sphingomonadales</taxon>
        <taxon>Sphingomonadaceae</taxon>
        <taxon>Sphingomonas</taxon>
    </lineage>
</organism>
<name>A0A7W9EV71_9SPHN</name>
<dbReference type="EMBL" id="JACIJK010000002">
    <property type="protein sequence ID" value="MBB5714188.1"/>
    <property type="molecule type" value="Genomic_DNA"/>
</dbReference>
<dbReference type="Proteomes" id="UP000546200">
    <property type="component" value="Unassembled WGS sequence"/>
</dbReference>